<name>A0A9D5D710_9LILI</name>
<dbReference type="AlphaFoldDB" id="A0A9D5D710"/>
<dbReference type="OrthoDB" id="270930at2759"/>
<dbReference type="PANTHER" id="PTHR10984:SF82">
    <property type="entry name" value="ENDOPLASMIC RETICULUM VESICLE TRANSPORTER PROTEIN"/>
    <property type="match status" value="1"/>
</dbReference>
<sequence length="159" mass="17957">MICKERRTRHSCSGVAFNAQVKEISHKIQRLSFGEYFPGIVNPLDGVEWVQQTPYGMYQYFLKVVPTVYTDINGHEIQSNQFSMTEHFRTDAVGRLQALPGVFFFYDLSPIKSASLKSLGAILIFFLRAISSDGVDGTASSGSKRRTRRACLQRRWPAG</sequence>
<dbReference type="Proteomes" id="UP001085076">
    <property type="component" value="Miscellaneous, Linkage group lg01"/>
</dbReference>
<feature type="domain" description="Endoplasmic reticulum vesicle transporter C-terminal" evidence="1">
    <location>
        <begin position="10"/>
        <end position="131"/>
    </location>
</feature>
<evidence type="ECO:0000259" key="1">
    <source>
        <dbReference type="Pfam" id="PF07970"/>
    </source>
</evidence>
<dbReference type="InterPro" id="IPR045888">
    <property type="entry name" value="Erv"/>
</dbReference>
<dbReference type="EMBL" id="JAGGNH010000001">
    <property type="protein sequence ID" value="KAJ0985949.1"/>
    <property type="molecule type" value="Genomic_DNA"/>
</dbReference>
<accession>A0A9D5D710</accession>
<organism evidence="2 3">
    <name type="scientific">Dioscorea zingiberensis</name>
    <dbReference type="NCBI Taxonomy" id="325984"/>
    <lineage>
        <taxon>Eukaryota</taxon>
        <taxon>Viridiplantae</taxon>
        <taxon>Streptophyta</taxon>
        <taxon>Embryophyta</taxon>
        <taxon>Tracheophyta</taxon>
        <taxon>Spermatophyta</taxon>
        <taxon>Magnoliopsida</taxon>
        <taxon>Liliopsida</taxon>
        <taxon>Dioscoreales</taxon>
        <taxon>Dioscoreaceae</taxon>
        <taxon>Dioscorea</taxon>
    </lineage>
</organism>
<reference evidence="2" key="1">
    <citation type="submission" date="2021-03" db="EMBL/GenBank/DDBJ databases">
        <authorList>
            <person name="Li Z."/>
            <person name="Yang C."/>
        </authorList>
    </citation>
    <scope>NUCLEOTIDE SEQUENCE</scope>
    <source>
        <strain evidence="2">Dzin_1.0</strain>
        <tissue evidence="2">Leaf</tissue>
    </source>
</reference>
<dbReference type="InterPro" id="IPR012936">
    <property type="entry name" value="Erv_C"/>
</dbReference>
<dbReference type="Pfam" id="PF07970">
    <property type="entry name" value="COPIIcoated_ERV"/>
    <property type="match status" value="1"/>
</dbReference>
<reference evidence="2" key="2">
    <citation type="journal article" date="2022" name="Hortic Res">
        <title>The genome of Dioscorea zingiberensis sheds light on the biosynthesis, origin and evolution of the medicinally important diosgenin saponins.</title>
        <authorList>
            <person name="Li Y."/>
            <person name="Tan C."/>
            <person name="Li Z."/>
            <person name="Guo J."/>
            <person name="Li S."/>
            <person name="Chen X."/>
            <person name="Wang C."/>
            <person name="Dai X."/>
            <person name="Yang H."/>
            <person name="Song W."/>
            <person name="Hou L."/>
            <person name="Xu J."/>
            <person name="Tong Z."/>
            <person name="Xu A."/>
            <person name="Yuan X."/>
            <person name="Wang W."/>
            <person name="Yang Q."/>
            <person name="Chen L."/>
            <person name="Sun Z."/>
            <person name="Wang K."/>
            <person name="Pan B."/>
            <person name="Chen J."/>
            <person name="Bao Y."/>
            <person name="Liu F."/>
            <person name="Qi X."/>
            <person name="Gang D.R."/>
            <person name="Wen J."/>
            <person name="Li J."/>
        </authorList>
    </citation>
    <scope>NUCLEOTIDE SEQUENCE</scope>
    <source>
        <strain evidence="2">Dzin_1.0</strain>
    </source>
</reference>
<evidence type="ECO:0000313" key="2">
    <source>
        <dbReference type="EMBL" id="KAJ0985949.1"/>
    </source>
</evidence>
<keyword evidence="3" id="KW-1185">Reference proteome</keyword>
<evidence type="ECO:0000313" key="3">
    <source>
        <dbReference type="Proteomes" id="UP001085076"/>
    </source>
</evidence>
<dbReference type="PANTHER" id="PTHR10984">
    <property type="entry name" value="ENDOPLASMIC RETICULUM-GOLGI INTERMEDIATE COMPARTMENT PROTEIN"/>
    <property type="match status" value="1"/>
</dbReference>
<proteinExistence type="predicted"/>
<gene>
    <name evidence="2" type="ORF">J5N97_004305</name>
</gene>
<protein>
    <recommendedName>
        <fullName evidence="1">Endoplasmic reticulum vesicle transporter C-terminal domain-containing protein</fullName>
    </recommendedName>
</protein>
<comment type="caution">
    <text evidence="2">The sequence shown here is derived from an EMBL/GenBank/DDBJ whole genome shotgun (WGS) entry which is preliminary data.</text>
</comment>
<dbReference type="GO" id="GO:0030134">
    <property type="term" value="C:COPII-coated ER to Golgi transport vesicle"/>
    <property type="evidence" value="ECO:0007669"/>
    <property type="project" value="TreeGrafter"/>
</dbReference>
<dbReference type="GO" id="GO:0005783">
    <property type="term" value="C:endoplasmic reticulum"/>
    <property type="evidence" value="ECO:0007669"/>
    <property type="project" value="TreeGrafter"/>
</dbReference>